<evidence type="ECO:0000256" key="1">
    <source>
        <dbReference type="SAM" id="MobiDB-lite"/>
    </source>
</evidence>
<reference evidence="2" key="2">
    <citation type="journal article" date="2023" name="IMA Fungus">
        <title>Comparative genomic study of the Penicillium genus elucidates a diverse pangenome and 15 lateral gene transfer events.</title>
        <authorList>
            <person name="Petersen C."/>
            <person name="Sorensen T."/>
            <person name="Nielsen M.R."/>
            <person name="Sondergaard T.E."/>
            <person name="Sorensen J.L."/>
            <person name="Fitzpatrick D.A."/>
            <person name="Frisvad J.C."/>
            <person name="Nielsen K.L."/>
        </authorList>
    </citation>
    <scope>NUCLEOTIDE SEQUENCE</scope>
    <source>
        <strain evidence="2">IBT 16125</strain>
    </source>
</reference>
<sequence length="73" mass="8152">MSDGVGLMVVDRVSLGLRGVSRQKTRAEQWSRSVADRPDPPKRDRLELPNNPGSAVWTADIQGTEQDTEYKAR</sequence>
<gene>
    <name evidence="2" type="ORF">N7458_008056</name>
</gene>
<accession>A0AAD6C2C5</accession>
<dbReference type="EMBL" id="JAPVEA010000007">
    <property type="protein sequence ID" value="KAJ5444184.1"/>
    <property type="molecule type" value="Genomic_DNA"/>
</dbReference>
<organism evidence="2 3">
    <name type="scientific">Penicillium daleae</name>
    <dbReference type="NCBI Taxonomy" id="63821"/>
    <lineage>
        <taxon>Eukaryota</taxon>
        <taxon>Fungi</taxon>
        <taxon>Dikarya</taxon>
        <taxon>Ascomycota</taxon>
        <taxon>Pezizomycotina</taxon>
        <taxon>Eurotiomycetes</taxon>
        <taxon>Eurotiomycetidae</taxon>
        <taxon>Eurotiales</taxon>
        <taxon>Aspergillaceae</taxon>
        <taxon>Penicillium</taxon>
    </lineage>
</organism>
<dbReference type="AlphaFoldDB" id="A0AAD6C2C5"/>
<dbReference type="RefSeq" id="XP_056764264.1">
    <property type="nucleotide sequence ID" value="XM_056911438.1"/>
</dbReference>
<evidence type="ECO:0000313" key="2">
    <source>
        <dbReference type="EMBL" id="KAJ5444184.1"/>
    </source>
</evidence>
<dbReference type="GeneID" id="81601681"/>
<proteinExistence type="predicted"/>
<keyword evidence="3" id="KW-1185">Reference proteome</keyword>
<dbReference type="Proteomes" id="UP001213681">
    <property type="component" value="Unassembled WGS sequence"/>
</dbReference>
<evidence type="ECO:0000313" key="3">
    <source>
        <dbReference type="Proteomes" id="UP001213681"/>
    </source>
</evidence>
<name>A0AAD6C2C5_9EURO</name>
<feature type="compositionally biased region" description="Basic and acidic residues" evidence="1">
    <location>
        <begin position="25"/>
        <end position="47"/>
    </location>
</feature>
<reference evidence="2" key="1">
    <citation type="submission" date="2022-12" db="EMBL/GenBank/DDBJ databases">
        <authorList>
            <person name="Petersen C."/>
        </authorList>
    </citation>
    <scope>NUCLEOTIDE SEQUENCE</scope>
    <source>
        <strain evidence="2">IBT 16125</strain>
    </source>
</reference>
<feature type="region of interest" description="Disordered" evidence="1">
    <location>
        <begin position="20"/>
        <end position="73"/>
    </location>
</feature>
<protein>
    <submittedName>
        <fullName evidence="2">Uncharacterized protein</fullName>
    </submittedName>
</protein>
<comment type="caution">
    <text evidence="2">The sequence shown here is derived from an EMBL/GenBank/DDBJ whole genome shotgun (WGS) entry which is preliminary data.</text>
</comment>